<name>A0AAW9RV67_9HYPH</name>
<dbReference type="EMBL" id="JAZHOF010000003">
    <property type="protein sequence ID" value="MEJ8571481.1"/>
    <property type="molecule type" value="Genomic_DNA"/>
</dbReference>
<accession>A0AAW9RV67</accession>
<feature type="domain" description="VOC" evidence="1">
    <location>
        <begin position="2"/>
        <end position="123"/>
    </location>
</feature>
<dbReference type="InterPro" id="IPR037523">
    <property type="entry name" value="VOC_core"/>
</dbReference>
<evidence type="ECO:0000313" key="2">
    <source>
        <dbReference type="EMBL" id="MEJ8571481.1"/>
    </source>
</evidence>
<evidence type="ECO:0000313" key="3">
    <source>
        <dbReference type="Proteomes" id="UP001378188"/>
    </source>
</evidence>
<dbReference type="PANTHER" id="PTHR35006:SF4">
    <property type="entry name" value="BLR7706 PROTEIN"/>
    <property type="match status" value="1"/>
</dbReference>
<protein>
    <submittedName>
        <fullName evidence="2">VOC family protein</fullName>
    </submittedName>
</protein>
<sequence>MTVDHVSIAVADLEAATRFYRAVLATIGLSQLVARPHTAGFGKSYPEFWLNARPGMSPVPPDGGAHICLRCRSRQAVVAFHEAALARGGSDAGAPGDRQGARTPYFGAFIRDPDGNKIEVVTFPRSDEEEA</sequence>
<dbReference type="SUPFAM" id="SSF54593">
    <property type="entry name" value="Glyoxalase/Bleomycin resistance protein/Dihydroxybiphenyl dioxygenase"/>
    <property type="match status" value="1"/>
</dbReference>
<dbReference type="Proteomes" id="UP001378188">
    <property type="component" value="Unassembled WGS sequence"/>
</dbReference>
<comment type="caution">
    <text evidence="2">The sequence shown here is derived from an EMBL/GenBank/DDBJ whole genome shotgun (WGS) entry which is preliminary data.</text>
</comment>
<organism evidence="2 3">
    <name type="scientific">Microbaculum marinum</name>
    <dbReference type="NCBI Taxonomy" id="1764581"/>
    <lineage>
        <taxon>Bacteria</taxon>
        <taxon>Pseudomonadati</taxon>
        <taxon>Pseudomonadota</taxon>
        <taxon>Alphaproteobacteria</taxon>
        <taxon>Hyphomicrobiales</taxon>
        <taxon>Tepidamorphaceae</taxon>
        <taxon>Microbaculum</taxon>
    </lineage>
</organism>
<gene>
    <name evidence="2" type="ORF">V3328_08360</name>
</gene>
<keyword evidence="3" id="KW-1185">Reference proteome</keyword>
<evidence type="ECO:0000259" key="1">
    <source>
        <dbReference type="PROSITE" id="PS51819"/>
    </source>
</evidence>
<dbReference type="AlphaFoldDB" id="A0AAW9RV67"/>
<dbReference type="CDD" id="cd07262">
    <property type="entry name" value="VOC_like"/>
    <property type="match status" value="1"/>
</dbReference>
<dbReference type="PANTHER" id="PTHR35006">
    <property type="entry name" value="GLYOXALASE FAMILY PROTEIN (AFU_ORTHOLOGUE AFUA_5G14830)"/>
    <property type="match status" value="1"/>
</dbReference>
<dbReference type="PROSITE" id="PS51819">
    <property type="entry name" value="VOC"/>
    <property type="match status" value="1"/>
</dbReference>
<dbReference type="Gene3D" id="3.10.180.10">
    <property type="entry name" value="2,3-Dihydroxybiphenyl 1,2-Dioxygenase, domain 1"/>
    <property type="match status" value="1"/>
</dbReference>
<reference evidence="2 3" key="1">
    <citation type="submission" date="2024-02" db="EMBL/GenBank/DDBJ databases">
        <title>Genome analysis and characterization of Microbaculum marinisediminis sp. nov., isolated from marine sediment.</title>
        <authorList>
            <person name="Du Z.-J."/>
            <person name="Ye Y.-Q."/>
            <person name="Zhang Z.-R."/>
            <person name="Yuan S.-M."/>
            <person name="Zhang X.-Y."/>
        </authorList>
    </citation>
    <scope>NUCLEOTIDE SEQUENCE [LARGE SCALE GENOMIC DNA]</scope>
    <source>
        <strain evidence="2 3">SDUM1044001</strain>
    </source>
</reference>
<dbReference type="Pfam" id="PF00903">
    <property type="entry name" value="Glyoxalase"/>
    <property type="match status" value="1"/>
</dbReference>
<proteinExistence type="predicted"/>
<dbReference type="RefSeq" id="WP_340329182.1">
    <property type="nucleotide sequence ID" value="NZ_JAZHOF010000003.1"/>
</dbReference>
<dbReference type="InterPro" id="IPR029068">
    <property type="entry name" value="Glyas_Bleomycin-R_OHBP_Dase"/>
</dbReference>
<dbReference type="InterPro" id="IPR004360">
    <property type="entry name" value="Glyas_Fos-R_dOase_dom"/>
</dbReference>